<keyword evidence="1" id="KW-0378">Hydrolase</keyword>
<dbReference type="GO" id="GO:0016787">
    <property type="term" value="F:hydrolase activity"/>
    <property type="evidence" value="ECO:0007669"/>
    <property type="project" value="UniProtKB-KW"/>
</dbReference>
<dbReference type="EnsemblPlants" id="KEH27390">
    <property type="protein sequence ID" value="KEH27390"/>
    <property type="gene ID" value="MTR_5g008655"/>
</dbReference>
<reference evidence="1 3" key="2">
    <citation type="journal article" date="2014" name="BMC Genomics">
        <title>An improved genome release (version Mt4.0) for the model legume Medicago truncatula.</title>
        <authorList>
            <person name="Tang H."/>
            <person name="Krishnakumar V."/>
            <person name="Bidwell S."/>
            <person name="Rosen B."/>
            <person name="Chan A."/>
            <person name="Zhou S."/>
            <person name="Gentzbittel L."/>
            <person name="Childs K.L."/>
            <person name="Yandell M."/>
            <person name="Gundlach H."/>
            <person name="Mayer K.F."/>
            <person name="Schwartz D.C."/>
            <person name="Town C.D."/>
        </authorList>
    </citation>
    <scope>GENOME REANNOTATION</scope>
    <source>
        <strain evidence="1">A17</strain>
        <strain evidence="2 3">cv. Jemalong A17</strain>
    </source>
</reference>
<name>A0A072UNI1_MEDTR</name>
<accession>A0A072UNI1</accession>
<keyword evidence="3" id="KW-1185">Reference proteome</keyword>
<proteinExistence type="predicted"/>
<dbReference type="HOGENOM" id="CLU_2982084_0_0_1"/>
<organism evidence="1 3">
    <name type="scientific">Medicago truncatula</name>
    <name type="common">Barrel medic</name>
    <name type="synonym">Medicago tribuloides</name>
    <dbReference type="NCBI Taxonomy" id="3880"/>
    <lineage>
        <taxon>Eukaryota</taxon>
        <taxon>Viridiplantae</taxon>
        <taxon>Streptophyta</taxon>
        <taxon>Embryophyta</taxon>
        <taxon>Tracheophyta</taxon>
        <taxon>Spermatophyta</taxon>
        <taxon>Magnoliopsida</taxon>
        <taxon>eudicotyledons</taxon>
        <taxon>Gunneridae</taxon>
        <taxon>Pentapetalae</taxon>
        <taxon>rosids</taxon>
        <taxon>fabids</taxon>
        <taxon>Fabales</taxon>
        <taxon>Fabaceae</taxon>
        <taxon>Papilionoideae</taxon>
        <taxon>50 kb inversion clade</taxon>
        <taxon>NPAAA clade</taxon>
        <taxon>Hologalegina</taxon>
        <taxon>IRL clade</taxon>
        <taxon>Trifolieae</taxon>
        <taxon>Medicago</taxon>
    </lineage>
</organism>
<dbReference type="AlphaFoldDB" id="A0A072UNI1"/>
<evidence type="ECO:0000313" key="1">
    <source>
        <dbReference type="EMBL" id="KEH27390.1"/>
    </source>
</evidence>
<dbReference type="Proteomes" id="UP000002051">
    <property type="component" value="Chromosome 5"/>
</dbReference>
<gene>
    <name evidence="1" type="ordered locus">MTR_5g008655</name>
</gene>
<reference evidence="2" key="3">
    <citation type="submission" date="2015-04" db="UniProtKB">
        <authorList>
            <consortium name="EnsemblPlants"/>
        </authorList>
    </citation>
    <scope>IDENTIFICATION</scope>
    <source>
        <strain evidence="2">cv. Jemalong A17</strain>
    </source>
</reference>
<protein>
    <submittedName>
        <fullName evidence="1">Glycoside hydrolase family 16 protein</fullName>
    </submittedName>
</protein>
<reference evidence="1 3" key="1">
    <citation type="journal article" date="2011" name="Nature">
        <title>The Medicago genome provides insight into the evolution of rhizobial symbioses.</title>
        <authorList>
            <person name="Young N.D."/>
            <person name="Debelle F."/>
            <person name="Oldroyd G.E."/>
            <person name="Geurts R."/>
            <person name="Cannon S.B."/>
            <person name="Udvardi M.K."/>
            <person name="Benedito V.A."/>
            <person name="Mayer K.F."/>
            <person name="Gouzy J."/>
            <person name="Schoof H."/>
            <person name="Van de Peer Y."/>
            <person name="Proost S."/>
            <person name="Cook D.R."/>
            <person name="Meyers B.C."/>
            <person name="Spannagl M."/>
            <person name="Cheung F."/>
            <person name="De Mita S."/>
            <person name="Krishnakumar V."/>
            <person name="Gundlach H."/>
            <person name="Zhou S."/>
            <person name="Mudge J."/>
            <person name="Bharti A.K."/>
            <person name="Murray J.D."/>
            <person name="Naoumkina M.A."/>
            <person name="Rosen B."/>
            <person name="Silverstein K.A."/>
            <person name="Tang H."/>
            <person name="Rombauts S."/>
            <person name="Zhao P.X."/>
            <person name="Zhou P."/>
            <person name="Barbe V."/>
            <person name="Bardou P."/>
            <person name="Bechner M."/>
            <person name="Bellec A."/>
            <person name="Berger A."/>
            <person name="Berges H."/>
            <person name="Bidwell S."/>
            <person name="Bisseling T."/>
            <person name="Choisne N."/>
            <person name="Couloux A."/>
            <person name="Denny R."/>
            <person name="Deshpande S."/>
            <person name="Dai X."/>
            <person name="Doyle J.J."/>
            <person name="Dudez A.M."/>
            <person name="Farmer A.D."/>
            <person name="Fouteau S."/>
            <person name="Franken C."/>
            <person name="Gibelin C."/>
            <person name="Gish J."/>
            <person name="Goldstein S."/>
            <person name="Gonzalez A.J."/>
            <person name="Green P.J."/>
            <person name="Hallab A."/>
            <person name="Hartog M."/>
            <person name="Hua A."/>
            <person name="Humphray S.J."/>
            <person name="Jeong D.H."/>
            <person name="Jing Y."/>
            <person name="Jocker A."/>
            <person name="Kenton S.M."/>
            <person name="Kim D.J."/>
            <person name="Klee K."/>
            <person name="Lai H."/>
            <person name="Lang C."/>
            <person name="Lin S."/>
            <person name="Macmil S.L."/>
            <person name="Magdelenat G."/>
            <person name="Matthews L."/>
            <person name="McCorrison J."/>
            <person name="Monaghan E.L."/>
            <person name="Mun J.H."/>
            <person name="Najar F.Z."/>
            <person name="Nicholson C."/>
            <person name="Noirot C."/>
            <person name="O'Bleness M."/>
            <person name="Paule C.R."/>
            <person name="Poulain J."/>
            <person name="Prion F."/>
            <person name="Qin B."/>
            <person name="Qu C."/>
            <person name="Retzel E.F."/>
            <person name="Riddle C."/>
            <person name="Sallet E."/>
            <person name="Samain S."/>
            <person name="Samson N."/>
            <person name="Sanders I."/>
            <person name="Saurat O."/>
            <person name="Scarpelli C."/>
            <person name="Schiex T."/>
            <person name="Segurens B."/>
            <person name="Severin A.J."/>
            <person name="Sherrier D.J."/>
            <person name="Shi R."/>
            <person name="Sims S."/>
            <person name="Singer S.R."/>
            <person name="Sinharoy S."/>
            <person name="Sterck L."/>
            <person name="Viollet A."/>
            <person name="Wang B.B."/>
            <person name="Wang K."/>
            <person name="Wang M."/>
            <person name="Wang X."/>
            <person name="Warfsmann J."/>
            <person name="Weissenbach J."/>
            <person name="White D.D."/>
            <person name="White J.D."/>
            <person name="Wiley G.B."/>
            <person name="Wincker P."/>
            <person name="Xing Y."/>
            <person name="Yang L."/>
            <person name="Yao Z."/>
            <person name="Ying F."/>
            <person name="Zhai J."/>
            <person name="Zhou L."/>
            <person name="Zuber A."/>
            <person name="Denarie J."/>
            <person name="Dixon R.A."/>
            <person name="May G.D."/>
            <person name="Schwartz D.C."/>
            <person name="Rogers J."/>
            <person name="Quetier F."/>
            <person name="Town C.D."/>
            <person name="Roe B.A."/>
        </authorList>
    </citation>
    <scope>NUCLEOTIDE SEQUENCE [LARGE SCALE GENOMIC DNA]</scope>
    <source>
        <strain evidence="1">A17</strain>
        <strain evidence="2 3">cv. Jemalong A17</strain>
    </source>
</reference>
<dbReference type="EMBL" id="CM001221">
    <property type="protein sequence ID" value="KEH27390.1"/>
    <property type="molecule type" value="Genomic_DNA"/>
</dbReference>
<evidence type="ECO:0000313" key="2">
    <source>
        <dbReference type="EnsemblPlants" id="KEH27390"/>
    </source>
</evidence>
<sequence length="58" mass="6378">MAISATRGRSGVSSNHWASIKKKIISSTPPQFFLGIKYTLTMVSVDLEKSENLVYECG</sequence>
<evidence type="ECO:0000313" key="3">
    <source>
        <dbReference type="Proteomes" id="UP000002051"/>
    </source>
</evidence>